<name>A9WFV7_CHLAA</name>
<dbReference type="Proteomes" id="UP000002008">
    <property type="component" value="Chromosome"/>
</dbReference>
<evidence type="ECO:0000256" key="6">
    <source>
        <dbReference type="ARBA" id="ARBA00074218"/>
    </source>
</evidence>
<gene>
    <name evidence="8" type="ordered locus">Caur_2248</name>
</gene>
<accession>A9WFV7</accession>
<dbReference type="InterPro" id="IPR005119">
    <property type="entry name" value="LysR_subst-bd"/>
</dbReference>
<dbReference type="eggNOG" id="COG0583">
    <property type="taxonomic scope" value="Bacteria"/>
</dbReference>
<dbReference type="SUPFAM" id="SSF46785">
    <property type="entry name" value="Winged helix' DNA-binding domain"/>
    <property type="match status" value="1"/>
</dbReference>
<keyword evidence="2" id="KW-0678">Repressor</keyword>
<dbReference type="InterPro" id="IPR000847">
    <property type="entry name" value="LysR_HTH_N"/>
</dbReference>
<feature type="domain" description="HTH lysR-type" evidence="7">
    <location>
        <begin position="7"/>
        <end position="60"/>
    </location>
</feature>
<dbReference type="CDD" id="cd05466">
    <property type="entry name" value="PBP2_LTTR_substrate"/>
    <property type="match status" value="1"/>
</dbReference>
<organism evidence="8 9">
    <name type="scientific">Chloroflexus aurantiacus (strain ATCC 29366 / DSM 635 / J-10-fl)</name>
    <dbReference type="NCBI Taxonomy" id="324602"/>
    <lineage>
        <taxon>Bacteria</taxon>
        <taxon>Bacillati</taxon>
        <taxon>Chloroflexota</taxon>
        <taxon>Chloroflexia</taxon>
        <taxon>Chloroflexales</taxon>
        <taxon>Chloroflexineae</taxon>
        <taxon>Chloroflexaceae</taxon>
        <taxon>Chloroflexus</taxon>
    </lineage>
</organism>
<dbReference type="RefSeq" id="WP_012258111.1">
    <property type="nucleotide sequence ID" value="NC_010175.1"/>
</dbReference>
<keyword evidence="4" id="KW-0238">DNA-binding</keyword>
<dbReference type="GO" id="GO:0006355">
    <property type="term" value="P:regulation of DNA-templated transcription"/>
    <property type="evidence" value="ECO:0000318"/>
    <property type="project" value="GO_Central"/>
</dbReference>
<dbReference type="STRING" id="324602.Caur_2248"/>
<dbReference type="PATRIC" id="fig|324602.8.peg.2546"/>
<evidence type="ECO:0000313" key="8">
    <source>
        <dbReference type="EMBL" id="ABY35457.1"/>
    </source>
</evidence>
<dbReference type="HOGENOM" id="CLU_039613_6_1_0"/>
<evidence type="ECO:0000256" key="2">
    <source>
        <dbReference type="ARBA" id="ARBA00022491"/>
    </source>
</evidence>
<dbReference type="InterPro" id="IPR036388">
    <property type="entry name" value="WH-like_DNA-bd_sf"/>
</dbReference>
<proteinExistence type="inferred from homology"/>
<dbReference type="PANTHER" id="PTHR30579">
    <property type="entry name" value="TRANSCRIPTIONAL REGULATOR"/>
    <property type="match status" value="1"/>
</dbReference>
<comment type="similarity">
    <text evidence="1">Belongs to the LysR transcriptional regulatory family.</text>
</comment>
<dbReference type="InterPro" id="IPR050176">
    <property type="entry name" value="LTTR"/>
</dbReference>
<dbReference type="SUPFAM" id="SSF53850">
    <property type="entry name" value="Periplasmic binding protein-like II"/>
    <property type="match status" value="1"/>
</dbReference>
<keyword evidence="9" id="KW-1185">Reference proteome</keyword>
<dbReference type="EMBL" id="CP000909">
    <property type="protein sequence ID" value="ABY35457.1"/>
    <property type="molecule type" value="Genomic_DNA"/>
</dbReference>
<reference evidence="9" key="1">
    <citation type="journal article" date="2011" name="BMC Genomics">
        <title>Complete genome sequence of the filamentous anoxygenic phototrophic bacterium Chloroflexus aurantiacus.</title>
        <authorList>
            <person name="Tang K.H."/>
            <person name="Barry K."/>
            <person name="Chertkov O."/>
            <person name="Dalin E."/>
            <person name="Han C.S."/>
            <person name="Hauser L.J."/>
            <person name="Honchak B.M."/>
            <person name="Karbach L.E."/>
            <person name="Land M.L."/>
            <person name="Lapidus A."/>
            <person name="Larimer F.W."/>
            <person name="Mikhailova N."/>
            <person name="Pitluck S."/>
            <person name="Pierson B.K."/>
            <person name="Blankenship R.E."/>
        </authorList>
    </citation>
    <scope>NUCLEOTIDE SEQUENCE [LARGE SCALE GENOMIC DNA]</scope>
    <source>
        <strain evidence="9">ATCC 29366 / DSM 635 / J-10-fl</strain>
    </source>
</reference>
<keyword evidence="3" id="KW-0805">Transcription regulation</keyword>
<dbReference type="Gene3D" id="3.40.190.290">
    <property type="match status" value="1"/>
</dbReference>
<dbReference type="PANTHER" id="PTHR30579:SF7">
    <property type="entry name" value="HTH-TYPE TRANSCRIPTIONAL REGULATOR LRHA-RELATED"/>
    <property type="match status" value="1"/>
</dbReference>
<dbReference type="GO" id="GO:0003700">
    <property type="term" value="F:DNA-binding transcription factor activity"/>
    <property type="evidence" value="ECO:0000318"/>
    <property type="project" value="GO_Central"/>
</dbReference>
<dbReference type="KEGG" id="cau:Caur_2248"/>
<dbReference type="Gene3D" id="1.10.10.10">
    <property type="entry name" value="Winged helix-like DNA-binding domain superfamily/Winged helix DNA-binding domain"/>
    <property type="match status" value="1"/>
</dbReference>
<dbReference type="Pfam" id="PF03466">
    <property type="entry name" value="LysR_substrate"/>
    <property type="match status" value="1"/>
</dbReference>
<keyword evidence="5" id="KW-0804">Transcription</keyword>
<sequence>MLNTVYLQTFLAVVETGSFSAAAKRLHLSQPAVSQQIRALEEQVGGVRLFRRSGQQMVLTLAGEQLLTSAREMVALAERTVQAVSALRGQVGGRVAIGCLAGGVEAFLPHLLTIVQRQYPALTVDIELQQAERLFEGLAERRFDLAILSDAPRRRGFETRLLAGERLALTAVIGHDLLQQEQVPVGVLRDYPLALPRVGHPLRRSIEDGLRRRGLSVGELRVVCETDSPLLLRAAVEAGQALAFLPVSVLPTRLDRLGVVALAGQPLVQEWYLIRLRERTTARIVDLLVECLLGEEARSTLLRLGLSA</sequence>
<dbReference type="EnsemblBacteria" id="ABY35457">
    <property type="protein sequence ID" value="ABY35457"/>
    <property type="gene ID" value="Caur_2248"/>
</dbReference>
<evidence type="ECO:0000256" key="3">
    <source>
        <dbReference type="ARBA" id="ARBA00023015"/>
    </source>
</evidence>
<evidence type="ECO:0000259" key="7">
    <source>
        <dbReference type="PROSITE" id="PS50931"/>
    </source>
</evidence>
<dbReference type="InParanoid" id="A9WFV7"/>
<dbReference type="FunFam" id="1.10.10.10:FF:000456">
    <property type="entry name" value="LysR family transcriptional regulator ArgP"/>
    <property type="match status" value="1"/>
</dbReference>
<dbReference type="PROSITE" id="PS50931">
    <property type="entry name" value="HTH_LYSR"/>
    <property type="match status" value="1"/>
</dbReference>
<dbReference type="AlphaFoldDB" id="A9WFV7"/>
<evidence type="ECO:0000313" key="9">
    <source>
        <dbReference type="Proteomes" id="UP000002008"/>
    </source>
</evidence>
<dbReference type="PRINTS" id="PR00039">
    <property type="entry name" value="HTHLYSR"/>
</dbReference>
<dbReference type="GO" id="GO:0003677">
    <property type="term" value="F:DNA binding"/>
    <property type="evidence" value="ECO:0007669"/>
    <property type="project" value="UniProtKB-KW"/>
</dbReference>
<dbReference type="InterPro" id="IPR036390">
    <property type="entry name" value="WH_DNA-bd_sf"/>
</dbReference>
<protein>
    <recommendedName>
        <fullName evidence="6">HTH-type transcriptional regulator LysG</fullName>
    </recommendedName>
</protein>
<evidence type="ECO:0000256" key="5">
    <source>
        <dbReference type="ARBA" id="ARBA00023163"/>
    </source>
</evidence>
<evidence type="ECO:0000256" key="1">
    <source>
        <dbReference type="ARBA" id="ARBA00009437"/>
    </source>
</evidence>
<evidence type="ECO:0000256" key="4">
    <source>
        <dbReference type="ARBA" id="ARBA00023125"/>
    </source>
</evidence>
<dbReference type="Pfam" id="PF00126">
    <property type="entry name" value="HTH_1"/>
    <property type="match status" value="1"/>
</dbReference>